<dbReference type="AlphaFoldDB" id="A0A182S0Z8"/>
<dbReference type="VEuPathDB" id="VectorBase:AFUN014165"/>
<reference evidence="1" key="1">
    <citation type="submission" date="2020-05" db="UniProtKB">
        <authorList>
            <consortium name="EnsemblMetazoa"/>
        </authorList>
    </citation>
    <scope>IDENTIFICATION</scope>
    <source>
        <strain evidence="1">FUMOZ</strain>
    </source>
</reference>
<protein>
    <submittedName>
        <fullName evidence="1">Uncharacterized protein</fullName>
    </submittedName>
</protein>
<organism evidence="1">
    <name type="scientific">Anopheles funestus</name>
    <name type="common">African malaria mosquito</name>
    <dbReference type="NCBI Taxonomy" id="62324"/>
    <lineage>
        <taxon>Eukaryota</taxon>
        <taxon>Metazoa</taxon>
        <taxon>Ecdysozoa</taxon>
        <taxon>Arthropoda</taxon>
        <taxon>Hexapoda</taxon>
        <taxon>Insecta</taxon>
        <taxon>Pterygota</taxon>
        <taxon>Neoptera</taxon>
        <taxon>Endopterygota</taxon>
        <taxon>Diptera</taxon>
        <taxon>Nematocera</taxon>
        <taxon>Culicoidea</taxon>
        <taxon>Culicidae</taxon>
        <taxon>Anophelinae</taxon>
        <taxon>Anopheles</taxon>
    </lineage>
</organism>
<dbReference type="EnsemblMetazoa" id="AFUN014165-RA">
    <property type="protein sequence ID" value="AFUN014165-PA"/>
    <property type="gene ID" value="AFUN014165"/>
</dbReference>
<sequence>MKLFSPVNLIAYSVPLEVNSLYACYDWSRMLSTINNICLRCTKYLQIT</sequence>
<proteinExistence type="predicted"/>
<evidence type="ECO:0000313" key="1">
    <source>
        <dbReference type="EnsemblMetazoa" id="AFUN014165-PA"/>
    </source>
</evidence>
<name>A0A182S0Z8_ANOFN</name>
<accession>A0A182S0Z8</accession>